<feature type="region of interest" description="Disordered" evidence="1">
    <location>
        <begin position="1"/>
        <end position="22"/>
    </location>
</feature>
<dbReference type="AlphaFoldDB" id="A0ABC8STH1"/>
<feature type="non-terminal residue" evidence="2">
    <location>
        <position position="1"/>
    </location>
</feature>
<name>A0ABC8STH1_9AQUA</name>
<protein>
    <submittedName>
        <fullName evidence="2">Uncharacterized protein</fullName>
    </submittedName>
</protein>
<evidence type="ECO:0000313" key="2">
    <source>
        <dbReference type="EMBL" id="CAK9159135.1"/>
    </source>
</evidence>
<gene>
    <name evidence="2" type="ORF">ILEXP_LOCUS27818</name>
</gene>
<evidence type="ECO:0000256" key="1">
    <source>
        <dbReference type="SAM" id="MobiDB-lite"/>
    </source>
</evidence>
<dbReference type="EMBL" id="CAUOFW020003303">
    <property type="protein sequence ID" value="CAK9159135.1"/>
    <property type="molecule type" value="Genomic_DNA"/>
</dbReference>
<keyword evidence="3" id="KW-1185">Reference proteome</keyword>
<proteinExistence type="predicted"/>
<evidence type="ECO:0000313" key="3">
    <source>
        <dbReference type="Proteomes" id="UP001642360"/>
    </source>
</evidence>
<sequence>KQWAASSAAAGKWSLQFSESEESDPDWGCWSASQELRNPSIGIIFPTIEREKMASYGILASRHLLCSSQLR</sequence>
<comment type="caution">
    <text evidence="2">The sequence shown here is derived from an EMBL/GenBank/DDBJ whole genome shotgun (WGS) entry which is preliminary data.</text>
</comment>
<organism evidence="2 3">
    <name type="scientific">Ilex paraguariensis</name>
    <name type="common">yerba mate</name>
    <dbReference type="NCBI Taxonomy" id="185542"/>
    <lineage>
        <taxon>Eukaryota</taxon>
        <taxon>Viridiplantae</taxon>
        <taxon>Streptophyta</taxon>
        <taxon>Embryophyta</taxon>
        <taxon>Tracheophyta</taxon>
        <taxon>Spermatophyta</taxon>
        <taxon>Magnoliopsida</taxon>
        <taxon>eudicotyledons</taxon>
        <taxon>Gunneridae</taxon>
        <taxon>Pentapetalae</taxon>
        <taxon>asterids</taxon>
        <taxon>campanulids</taxon>
        <taxon>Aquifoliales</taxon>
        <taxon>Aquifoliaceae</taxon>
        <taxon>Ilex</taxon>
    </lineage>
</organism>
<dbReference type="Gene3D" id="3.30.870.10">
    <property type="entry name" value="Endonuclease Chain A"/>
    <property type="match status" value="1"/>
</dbReference>
<accession>A0ABC8STH1</accession>
<feature type="compositionally biased region" description="Low complexity" evidence="1">
    <location>
        <begin position="1"/>
        <end position="10"/>
    </location>
</feature>
<dbReference type="Proteomes" id="UP001642360">
    <property type="component" value="Unassembled WGS sequence"/>
</dbReference>
<reference evidence="2 3" key="1">
    <citation type="submission" date="2024-02" db="EMBL/GenBank/DDBJ databases">
        <authorList>
            <person name="Vignale AGUSTIN F."/>
            <person name="Sosa J E."/>
            <person name="Modenutti C."/>
        </authorList>
    </citation>
    <scope>NUCLEOTIDE SEQUENCE [LARGE SCALE GENOMIC DNA]</scope>
</reference>